<evidence type="ECO:0000313" key="4">
    <source>
        <dbReference type="Proteomes" id="UP000694865"/>
    </source>
</evidence>
<dbReference type="Pfam" id="PF05544">
    <property type="entry name" value="Pro_racemase"/>
    <property type="match status" value="1"/>
</dbReference>
<protein>
    <recommendedName>
        <fullName evidence="3">trans-L-3-hydroxyproline dehydratase</fullName>
        <ecNumber evidence="3">4.2.1.77</ecNumber>
    </recommendedName>
</protein>
<dbReference type="GeneID" id="100376940"/>
<evidence type="ECO:0000313" key="5">
    <source>
        <dbReference type="RefSeq" id="XP_002739157.1"/>
    </source>
</evidence>
<dbReference type="Proteomes" id="UP000694865">
    <property type="component" value="Unplaced"/>
</dbReference>
<sequence>MSSSAKNEKAETILKKYSQSPSIISVVEMHSGGDPMRIVFDGFPEIKGDTILQKLHYAKSHFAIDFQLVSPTEPETLINIQAPCGLVKTHVEYKNGKTGATRFQSVPAFVFATDVEVDIAGHGKVKVDIAYGGCYFAFVPAHSFRLDLQKSNHNDMIKVYKEIRDLLTKQVSLEHPESNDEEVLKISGVIFTDGNDEFCNEPTVHTCAYGKSQICRAPCGSGTIAHTALQYYKGQISVGQVRTFMSGVTGSKFMSTVVRETKYGKYDAVIVELSGNGYYTGMANYMVENEDKLKDGFNII</sequence>
<dbReference type="InterPro" id="IPR008794">
    <property type="entry name" value="Pro_racemase_fam"/>
</dbReference>
<comment type="similarity">
    <text evidence="2">Belongs to the proline racemase family.</text>
</comment>
<evidence type="ECO:0000256" key="2">
    <source>
        <dbReference type="ARBA" id="ARBA00007529"/>
    </source>
</evidence>
<proteinExistence type="inferred from homology"/>
<reference evidence="5" key="1">
    <citation type="submission" date="2025-08" db="UniProtKB">
        <authorList>
            <consortium name="RefSeq"/>
        </authorList>
    </citation>
    <scope>IDENTIFICATION</scope>
    <source>
        <tissue evidence="5">Testes</tissue>
    </source>
</reference>
<comment type="catalytic activity">
    <reaction evidence="1">
        <text>trans-3-hydroxy-L-proline = 1-pyrroline-2-carboxylate + H2O</text>
        <dbReference type="Rhea" id="RHEA:10320"/>
        <dbReference type="ChEBI" id="CHEBI:15377"/>
        <dbReference type="ChEBI" id="CHEBI:39785"/>
        <dbReference type="ChEBI" id="CHEBI:57938"/>
        <dbReference type="EC" id="4.2.1.77"/>
    </reaction>
</comment>
<dbReference type="EC" id="4.2.1.77" evidence="3"/>
<keyword evidence="4" id="KW-1185">Reference proteome</keyword>
<organism evidence="4 5">
    <name type="scientific">Saccoglossus kowalevskii</name>
    <name type="common">Acorn worm</name>
    <dbReference type="NCBI Taxonomy" id="10224"/>
    <lineage>
        <taxon>Eukaryota</taxon>
        <taxon>Metazoa</taxon>
        <taxon>Hemichordata</taxon>
        <taxon>Enteropneusta</taxon>
        <taxon>Harrimaniidae</taxon>
        <taxon>Saccoglossus</taxon>
    </lineage>
</organism>
<dbReference type="Gene3D" id="3.10.310.10">
    <property type="entry name" value="Diaminopimelate Epimerase, Chain A, domain 1"/>
    <property type="match status" value="2"/>
</dbReference>
<dbReference type="PANTHER" id="PTHR33442">
    <property type="entry name" value="TRANS-3-HYDROXY-L-PROLINE DEHYDRATASE"/>
    <property type="match status" value="1"/>
</dbReference>
<dbReference type="SUPFAM" id="SSF54506">
    <property type="entry name" value="Diaminopimelate epimerase-like"/>
    <property type="match status" value="1"/>
</dbReference>
<gene>
    <name evidence="5" type="primary">LOC100376940</name>
</gene>
<dbReference type="RefSeq" id="XP_002739157.1">
    <property type="nucleotide sequence ID" value="XM_002739111.1"/>
</dbReference>
<dbReference type="PANTHER" id="PTHR33442:SF1">
    <property type="entry name" value="TRANS-3-HYDROXY-L-PROLINE DEHYDRATASE"/>
    <property type="match status" value="1"/>
</dbReference>
<evidence type="ECO:0000256" key="3">
    <source>
        <dbReference type="ARBA" id="ARBA00013105"/>
    </source>
</evidence>
<evidence type="ECO:0000256" key="1">
    <source>
        <dbReference type="ARBA" id="ARBA00001148"/>
    </source>
</evidence>
<name>A0ABM0GWY0_SACKO</name>
<accession>A0ABM0GWY0</accession>